<comment type="caution">
    <text evidence="1">The sequence shown here is derived from an EMBL/GenBank/DDBJ whole genome shotgun (WGS) entry which is preliminary data.</text>
</comment>
<evidence type="ECO:0000313" key="2">
    <source>
        <dbReference type="Proteomes" id="UP000230564"/>
    </source>
</evidence>
<gene>
    <name evidence="1" type="ORF">COV55_01840</name>
</gene>
<protein>
    <recommendedName>
        <fullName evidence="3">Tautomerase enzyme</fullName>
    </recommendedName>
</protein>
<name>A0A2H0NE26_9BACT</name>
<proteinExistence type="predicted"/>
<organism evidence="1 2">
    <name type="scientific">Candidatus Komeilibacteria bacterium CG11_big_fil_rev_8_21_14_0_20_36_20</name>
    <dbReference type="NCBI Taxonomy" id="1974477"/>
    <lineage>
        <taxon>Bacteria</taxon>
        <taxon>Candidatus Komeiliibacteriota</taxon>
    </lineage>
</organism>
<evidence type="ECO:0008006" key="3">
    <source>
        <dbReference type="Google" id="ProtNLM"/>
    </source>
</evidence>
<dbReference type="Proteomes" id="UP000230564">
    <property type="component" value="Unassembled WGS sequence"/>
</dbReference>
<dbReference type="AlphaFoldDB" id="A0A2H0NE26"/>
<dbReference type="EMBL" id="PCWQ01000007">
    <property type="protein sequence ID" value="PIR07153.1"/>
    <property type="molecule type" value="Genomic_DNA"/>
</dbReference>
<sequence>MPLIVIYNLTQDELKDEDKISAIEKAITKKILYVSELGLTEDDIGYSFPQDPTVTSNDIPVYIIMELLFDKPERTNAVRSRLAVNIREAFWETVKAWRTPKKIAVAVKRFNPEADGFAYR</sequence>
<evidence type="ECO:0000313" key="1">
    <source>
        <dbReference type="EMBL" id="PIR07153.1"/>
    </source>
</evidence>
<accession>A0A2H0NE26</accession>
<reference evidence="1 2" key="1">
    <citation type="submission" date="2017-09" db="EMBL/GenBank/DDBJ databases">
        <title>Depth-based differentiation of microbial function through sediment-hosted aquifers and enrichment of novel symbionts in the deep terrestrial subsurface.</title>
        <authorList>
            <person name="Probst A.J."/>
            <person name="Ladd B."/>
            <person name="Jarett J.K."/>
            <person name="Geller-Mcgrath D.E."/>
            <person name="Sieber C.M."/>
            <person name="Emerson J.B."/>
            <person name="Anantharaman K."/>
            <person name="Thomas B.C."/>
            <person name="Malmstrom R."/>
            <person name="Stieglmeier M."/>
            <person name="Klingl A."/>
            <person name="Woyke T."/>
            <person name="Ryan C.M."/>
            <person name="Banfield J.F."/>
        </authorList>
    </citation>
    <scope>NUCLEOTIDE SEQUENCE [LARGE SCALE GENOMIC DNA]</scope>
    <source>
        <strain evidence="1">CG11_big_fil_rev_8_21_14_0_20_36_20</strain>
    </source>
</reference>